<dbReference type="InterPro" id="IPR018383">
    <property type="entry name" value="UPF0324_pro"/>
</dbReference>
<evidence type="ECO:0000313" key="9">
    <source>
        <dbReference type="Proteomes" id="UP000010729"/>
    </source>
</evidence>
<evidence type="ECO:0000256" key="4">
    <source>
        <dbReference type="ARBA" id="ARBA00022692"/>
    </source>
</evidence>
<evidence type="ECO:0000256" key="5">
    <source>
        <dbReference type="ARBA" id="ARBA00022989"/>
    </source>
</evidence>
<dbReference type="Proteomes" id="UP000010729">
    <property type="component" value="Unassembled WGS sequence"/>
</dbReference>
<evidence type="ECO:0000313" key="8">
    <source>
        <dbReference type="EMBL" id="EMY35953.1"/>
    </source>
</evidence>
<feature type="non-terminal residue" evidence="8">
    <location>
        <position position="1"/>
    </location>
</feature>
<dbReference type="AlphaFoldDB" id="N1VCD2"/>
<evidence type="ECO:0000256" key="6">
    <source>
        <dbReference type="ARBA" id="ARBA00023136"/>
    </source>
</evidence>
<dbReference type="OrthoDB" id="9766798at2"/>
<reference evidence="8 9" key="1">
    <citation type="journal article" date="2013" name="Genome Announc.">
        <title>Draft Genome Sequence of Arthrobacter crystallopoietes Strain BAB-32, Revealing Genes for Bioremediation.</title>
        <authorList>
            <person name="Joshi M.N."/>
            <person name="Pandit A.S."/>
            <person name="Sharma A."/>
            <person name="Pandya R.V."/>
            <person name="Desai S.M."/>
            <person name="Saxena A.K."/>
            <person name="Bagatharia S.B."/>
        </authorList>
    </citation>
    <scope>NUCLEOTIDE SEQUENCE [LARGE SCALE GENOMIC DNA]</scope>
    <source>
        <strain evidence="8 9">BAB-32</strain>
    </source>
</reference>
<keyword evidence="4 7" id="KW-0812">Transmembrane</keyword>
<keyword evidence="6 7" id="KW-0472">Membrane</keyword>
<dbReference type="EMBL" id="ANPE02000058">
    <property type="protein sequence ID" value="EMY35953.1"/>
    <property type="molecule type" value="Genomic_DNA"/>
</dbReference>
<organism evidence="8 9">
    <name type="scientific">Arthrobacter crystallopoietes BAB-32</name>
    <dbReference type="NCBI Taxonomy" id="1246476"/>
    <lineage>
        <taxon>Bacteria</taxon>
        <taxon>Bacillati</taxon>
        <taxon>Actinomycetota</taxon>
        <taxon>Actinomycetes</taxon>
        <taxon>Micrococcales</taxon>
        <taxon>Micrococcaceae</taxon>
        <taxon>Crystallibacter</taxon>
    </lineage>
</organism>
<dbReference type="GO" id="GO:0005886">
    <property type="term" value="C:plasma membrane"/>
    <property type="evidence" value="ECO:0007669"/>
    <property type="project" value="UniProtKB-SubCell"/>
</dbReference>
<dbReference type="Pfam" id="PF03601">
    <property type="entry name" value="Cons_hypoth698"/>
    <property type="match status" value="1"/>
</dbReference>
<comment type="caution">
    <text evidence="8">The sequence shown here is derived from an EMBL/GenBank/DDBJ whole genome shotgun (WGS) entry which is preliminary data.</text>
</comment>
<keyword evidence="5 7" id="KW-1133">Transmembrane helix</keyword>
<protein>
    <submittedName>
        <fullName evidence="8">Membrane protein</fullName>
    </submittedName>
</protein>
<evidence type="ECO:0000256" key="7">
    <source>
        <dbReference type="SAM" id="Phobius"/>
    </source>
</evidence>
<keyword evidence="9" id="KW-1185">Reference proteome</keyword>
<evidence type="ECO:0000256" key="2">
    <source>
        <dbReference type="ARBA" id="ARBA00007977"/>
    </source>
</evidence>
<comment type="similarity">
    <text evidence="2">Belongs to the UPF0324 family.</text>
</comment>
<accession>N1VCD2</accession>
<proteinExistence type="inferred from homology"/>
<name>N1VCD2_9MICC</name>
<feature type="transmembrane region" description="Helical" evidence="7">
    <location>
        <begin position="27"/>
        <end position="48"/>
    </location>
</feature>
<gene>
    <name evidence="8" type="ORF">D477_002089</name>
</gene>
<dbReference type="RefSeq" id="WP_005266769.1">
    <property type="nucleotide sequence ID" value="NZ_ANPE02000058.1"/>
</dbReference>
<evidence type="ECO:0000256" key="3">
    <source>
        <dbReference type="ARBA" id="ARBA00022475"/>
    </source>
</evidence>
<sequence length="86" mass="8729">PPLVPLFIAGFAAMVLLRSTGWLPPEVLGAAGLLQDVLLAMALFGLGTGIRLRELARGSAASLAAALLAWLLIALLGLAAAWLIAG</sequence>
<evidence type="ECO:0000256" key="1">
    <source>
        <dbReference type="ARBA" id="ARBA00004651"/>
    </source>
</evidence>
<keyword evidence="3" id="KW-1003">Cell membrane</keyword>
<comment type="subcellular location">
    <subcellularLocation>
        <location evidence="1">Cell membrane</location>
        <topology evidence="1">Multi-pass membrane protein</topology>
    </subcellularLocation>
</comment>
<feature type="transmembrane region" description="Helical" evidence="7">
    <location>
        <begin position="60"/>
        <end position="85"/>
    </location>
</feature>